<name>A0AAD7QVM0_9ASCO</name>
<feature type="region of interest" description="Disordered" evidence="1">
    <location>
        <begin position="31"/>
        <end position="52"/>
    </location>
</feature>
<evidence type="ECO:0000313" key="3">
    <source>
        <dbReference type="EMBL" id="KAJ8101736.1"/>
    </source>
</evidence>
<gene>
    <name evidence="3" type="ORF">POJ06DRAFT_247729</name>
</gene>
<dbReference type="InterPro" id="IPR036867">
    <property type="entry name" value="R3H_dom_sf"/>
</dbReference>
<dbReference type="GO" id="GO:0003676">
    <property type="term" value="F:nucleic acid binding"/>
    <property type="evidence" value="ECO:0007669"/>
    <property type="project" value="InterPro"/>
</dbReference>
<accession>A0AAD7QVM0</accession>
<evidence type="ECO:0000259" key="2">
    <source>
        <dbReference type="Pfam" id="PF13902"/>
    </source>
</evidence>
<evidence type="ECO:0000313" key="4">
    <source>
        <dbReference type="Proteomes" id="UP001217417"/>
    </source>
</evidence>
<feature type="domain" description="R3H-associated N-terminal" evidence="2">
    <location>
        <begin position="103"/>
        <end position="176"/>
    </location>
</feature>
<dbReference type="GeneID" id="80882101"/>
<feature type="compositionally biased region" description="Pro residues" evidence="1">
    <location>
        <begin position="223"/>
        <end position="234"/>
    </location>
</feature>
<evidence type="ECO:0000256" key="1">
    <source>
        <dbReference type="SAM" id="MobiDB-lite"/>
    </source>
</evidence>
<dbReference type="SUPFAM" id="SSF82708">
    <property type="entry name" value="R3H domain"/>
    <property type="match status" value="1"/>
</dbReference>
<feature type="region of interest" description="Disordered" evidence="1">
    <location>
        <begin position="165"/>
        <end position="189"/>
    </location>
</feature>
<protein>
    <recommendedName>
        <fullName evidence="2">R3H-associated N-terminal domain-containing protein</fullName>
    </recommendedName>
</protein>
<proteinExistence type="predicted"/>
<feature type="region of interest" description="Disordered" evidence="1">
    <location>
        <begin position="218"/>
        <end position="242"/>
    </location>
</feature>
<dbReference type="Pfam" id="PF13902">
    <property type="entry name" value="R3H-assoc"/>
    <property type="match status" value="1"/>
</dbReference>
<feature type="compositionally biased region" description="Low complexity" evidence="1">
    <location>
        <begin position="32"/>
        <end position="48"/>
    </location>
</feature>
<dbReference type="AlphaFoldDB" id="A0AAD7QVM0"/>
<dbReference type="InterPro" id="IPR025952">
    <property type="entry name" value="R3H-assoc_dom"/>
</dbReference>
<dbReference type="RefSeq" id="XP_056045186.1">
    <property type="nucleotide sequence ID" value="XM_056186935.1"/>
</dbReference>
<dbReference type="EMBL" id="JARPMG010000003">
    <property type="protein sequence ID" value="KAJ8101736.1"/>
    <property type="molecule type" value="Genomic_DNA"/>
</dbReference>
<dbReference type="Proteomes" id="UP001217417">
    <property type="component" value="Unassembled WGS sequence"/>
</dbReference>
<comment type="caution">
    <text evidence="3">The sequence shown here is derived from an EMBL/GenBank/DDBJ whole genome shotgun (WGS) entry which is preliminary data.</text>
</comment>
<sequence length="320" mass="36101">MALDNLATMSQPFPLTEENLQALLRSIEDSRASMSRSSSRTRNDNASDIYSLGISAPTDDVLPGVRRVPGPPSTVDSTPQGSVVNFSARQAAARLSTTGRRPVQGNRHRRRLENARMLYNPHAVPPQPQDYLPTPTYAVRRIDRNLVDYLSTLGTKVPEDFLSLCNREDDKDDNNRRRNGRGGPHIPKTLKERVKRGHLTRPFLKALEEDIREFVLTVDGQQLPPPPPPPPPPASAERNIRGSKSGAARQQFLLEKEIPIVPDTDRAESFSRWIVYQIAEYYRMSCYTKIVNNRRVPCVILNVDGNELFGEVPRPIWTYV</sequence>
<organism evidence="3 4">
    <name type="scientific">Lipomyces tetrasporus</name>
    <dbReference type="NCBI Taxonomy" id="54092"/>
    <lineage>
        <taxon>Eukaryota</taxon>
        <taxon>Fungi</taxon>
        <taxon>Dikarya</taxon>
        <taxon>Ascomycota</taxon>
        <taxon>Saccharomycotina</taxon>
        <taxon>Lipomycetes</taxon>
        <taxon>Lipomycetales</taxon>
        <taxon>Lipomycetaceae</taxon>
        <taxon>Lipomyces</taxon>
    </lineage>
</organism>
<keyword evidence="4" id="KW-1185">Reference proteome</keyword>
<feature type="compositionally biased region" description="Basic and acidic residues" evidence="1">
    <location>
        <begin position="166"/>
        <end position="176"/>
    </location>
</feature>
<reference evidence="3" key="1">
    <citation type="submission" date="2023-03" db="EMBL/GenBank/DDBJ databases">
        <title>Near-Complete genome sequence of Lipomyces tetrasporous NRRL Y-64009, an oleaginous yeast capable of growing on lignocellulosic hydrolysates.</title>
        <authorList>
            <consortium name="Lawrence Berkeley National Laboratory"/>
            <person name="Jagtap S.S."/>
            <person name="Liu J.-J."/>
            <person name="Walukiewicz H.E."/>
            <person name="Pangilinan J."/>
            <person name="Lipzen A."/>
            <person name="Ahrendt S."/>
            <person name="Koriabine M."/>
            <person name="Cobaugh K."/>
            <person name="Salamov A."/>
            <person name="Yoshinaga Y."/>
            <person name="Ng V."/>
            <person name="Daum C."/>
            <person name="Grigoriev I.V."/>
            <person name="Slininger P.J."/>
            <person name="Dien B.S."/>
            <person name="Jin Y.-S."/>
            <person name="Rao C.V."/>
        </authorList>
    </citation>
    <scope>NUCLEOTIDE SEQUENCE</scope>
    <source>
        <strain evidence="3">NRRL Y-64009</strain>
    </source>
</reference>